<protein>
    <recommendedName>
        <fullName evidence="3">AAA-type ATPase N-terminal domain-containing protein</fullName>
    </recommendedName>
</protein>
<evidence type="ECO:0000259" key="3">
    <source>
        <dbReference type="Pfam" id="PF14363"/>
    </source>
</evidence>
<comment type="caution">
    <text evidence="4">The sequence shown here is derived from an EMBL/GenBank/DDBJ whole genome shotgun (WGS) entry which is preliminary data.</text>
</comment>
<dbReference type="EMBL" id="JBCNJP010000007">
    <property type="protein sequence ID" value="KAK9077839.1"/>
    <property type="molecule type" value="Genomic_DNA"/>
</dbReference>
<dbReference type="Gene3D" id="3.40.50.300">
    <property type="entry name" value="P-loop containing nucleotide triphosphate hydrolases"/>
    <property type="match status" value="1"/>
</dbReference>
<reference evidence="4 5" key="1">
    <citation type="submission" date="2024-04" db="EMBL/GenBank/DDBJ databases">
        <title>The reference genome of an endangered Asteraceae, Deinandra increscens subsp. villosa, native to the Central Coast of California.</title>
        <authorList>
            <person name="Guilliams M."/>
            <person name="Hasenstab-Lehman K."/>
            <person name="Meyer R."/>
            <person name="Mcevoy S."/>
        </authorList>
    </citation>
    <scope>NUCLEOTIDE SEQUENCE [LARGE SCALE GENOMIC DNA]</scope>
    <source>
        <tissue evidence="4">Leaf</tissue>
    </source>
</reference>
<keyword evidence="1" id="KW-0378">Hydrolase</keyword>
<proteinExistence type="predicted"/>
<keyword evidence="2" id="KW-0732">Signal</keyword>
<name>A0AAP0DN02_9ASTR</name>
<evidence type="ECO:0000313" key="4">
    <source>
        <dbReference type="EMBL" id="KAK9077839.1"/>
    </source>
</evidence>
<organism evidence="4 5">
    <name type="scientific">Deinandra increscens subsp. villosa</name>
    <dbReference type="NCBI Taxonomy" id="3103831"/>
    <lineage>
        <taxon>Eukaryota</taxon>
        <taxon>Viridiplantae</taxon>
        <taxon>Streptophyta</taxon>
        <taxon>Embryophyta</taxon>
        <taxon>Tracheophyta</taxon>
        <taxon>Spermatophyta</taxon>
        <taxon>Magnoliopsida</taxon>
        <taxon>eudicotyledons</taxon>
        <taxon>Gunneridae</taxon>
        <taxon>Pentapetalae</taxon>
        <taxon>asterids</taxon>
        <taxon>campanulids</taxon>
        <taxon>Asterales</taxon>
        <taxon>Asteraceae</taxon>
        <taxon>Asteroideae</taxon>
        <taxon>Heliantheae alliance</taxon>
        <taxon>Madieae</taxon>
        <taxon>Madiinae</taxon>
        <taxon>Deinandra</taxon>
    </lineage>
</organism>
<dbReference type="Pfam" id="PF14363">
    <property type="entry name" value="AAA_assoc"/>
    <property type="match status" value="1"/>
</dbReference>
<accession>A0AAP0DN02</accession>
<feature type="domain" description="AAA-type ATPase N-terminal" evidence="3">
    <location>
        <begin position="26"/>
        <end position="121"/>
    </location>
</feature>
<dbReference type="GO" id="GO:0016787">
    <property type="term" value="F:hydrolase activity"/>
    <property type="evidence" value="ECO:0007669"/>
    <property type="project" value="UniProtKB-KW"/>
</dbReference>
<dbReference type="InterPro" id="IPR025753">
    <property type="entry name" value="AAA_N_dom"/>
</dbReference>
<evidence type="ECO:0000313" key="5">
    <source>
        <dbReference type="Proteomes" id="UP001408789"/>
    </source>
</evidence>
<feature type="chain" id="PRO_5042903330" description="AAA-type ATPase N-terminal domain-containing protein" evidence="2">
    <location>
        <begin position="24"/>
        <end position="337"/>
    </location>
</feature>
<gene>
    <name evidence="4" type="ORF">SSX86_006177</name>
</gene>
<dbReference type="InterPro" id="IPR027417">
    <property type="entry name" value="P-loop_NTPase"/>
</dbReference>
<feature type="signal peptide" evidence="2">
    <location>
        <begin position="1"/>
        <end position="23"/>
    </location>
</feature>
<dbReference type="Proteomes" id="UP001408789">
    <property type="component" value="Unassembled WGS sequence"/>
</dbReference>
<sequence>MMGDTTQLGSAMAVLMFVWAAFSQLFPDKYQRDVRKYVNKVVSYVYPYVEITFHEYQVDSWFERSKAFISIERYLSTNSANRAKRLKASVVKDSESIILSMDDNEEVTDEFNGIRIWWTSSKKIPQQRALFLYRLNNEDEHRFYKLTCRREHRDVITNVYLKHVLDEGKAIAVRTRQRKLYTNNKIENGRGNKRTWSHVVFEHPSTFDTLAMDPKKKKDILNDLMTFRKSKDYYKKVGKSWKRGYLLYGPPGTGKSTLMATRSGAMDFARSSGLLGKESINDGIDVTGMQRWLSIFNHEQTVDKRVDFSGMNRLMSSQAKMVLGCFDELKSRVSHRR</sequence>
<dbReference type="SUPFAM" id="SSF52540">
    <property type="entry name" value="P-loop containing nucleoside triphosphate hydrolases"/>
    <property type="match status" value="1"/>
</dbReference>
<dbReference type="PANTHER" id="PTHR23070">
    <property type="entry name" value="BCS1 AAA-TYPE ATPASE"/>
    <property type="match status" value="1"/>
</dbReference>
<evidence type="ECO:0000256" key="2">
    <source>
        <dbReference type="SAM" id="SignalP"/>
    </source>
</evidence>
<keyword evidence="5" id="KW-1185">Reference proteome</keyword>
<dbReference type="AlphaFoldDB" id="A0AAP0DN02"/>
<dbReference type="InterPro" id="IPR050747">
    <property type="entry name" value="Mitochondrial_chaperone_BCS1"/>
</dbReference>
<evidence type="ECO:0000256" key="1">
    <source>
        <dbReference type="ARBA" id="ARBA00022801"/>
    </source>
</evidence>